<name>A0A699UGB7_TANCI</name>
<accession>A0A699UGB7</accession>
<proteinExistence type="predicted"/>
<comment type="caution">
    <text evidence="1">The sequence shown here is derived from an EMBL/GenBank/DDBJ whole genome shotgun (WGS) entry which is preliminary data.</text>
</comment>
<dbReference type="PANTHER" id="PTHR33067">
    <property type="entry name" value="RNA-DIRECTED DNA POLYMERASE-RELATED"/>
    <property type="match status" value="1"/>
</dbReference>
<dbReference type="EMBL" id="BKCJ011334088">
    <property type="protein sequence ID" value="GFD22042.1"/>
    <property type="molecule type" value="Genomic_DNA"/>
</dbReference>
<keyword evidence="1" id="KW-0548">Nucleotidyltransferase</keyword>
<sequence length="87" mass="9851">KVGRIHFSTDFVVVNFDADPRVPLILGRSFLKTGHALIDVYEGELTLRVGNKAVTFNLDQTLRYFANYDAELINQIDVIDVACEEYS</sequence>
<dbReference type="Gene3D" id="2.40.70.10">
    <property type="entry name" value="Acid Proteases"/>
    <property type="match status" value="1"/>
</dbReference>
<keyword evidence="1" id="KW-0695">RNA-directed DNA polymerase</keyword>
<dbReference type="AlphaFoldDB" id="A0A699UGB7"/>
<protein>
    <submittedName>
        <fullName evidence="1">Reverse transcriptase domain-containing protein</fullName>
    </submittedName>
</protein>
<gene>
    <name evidence="1" type="ORF">Tci_894011</name>
</gene>
<keyword evidence="1" id="KW-0808">Transferase</keyword>
<dbReference type="GO" id="GO:0003964">
    <property type="term" value="F:RNA-directed DNA polymerase activity"/>
    <property type="evidence" value="ECO:0007669"/>
    <property type="project" value="UniProtKB-KW"/>
</dbReference>
<dbReference type="PANTHER" id="PTHR33067:SF9">
    <property type="entry name" value="RNA-DIRECTED DNA POLYMERASE"/>
    <property type="match status" value="1"/>
</dbReference>
<feature type="non-terminal residue" evidence="1">
    <location>
        <position position="1"/>
    </location>
</feature>
<dbReference type="InterPro" id="IPR021109">
    <property type="entry name" value="Peptidase_aspartic_dom_sf"/>
</dbReference>
<organism evidence="1">
    <name type="scientific">Tanacetum cinerariifolium</name>
    <name type="common">Dalmatian daisy</name>
    <name type="synonym">Chrysanthemum cinerariifolium</name>
    <dbReference type="NCBI Taxonomy" id="118510"/>
    <lineage>
        <taxon>Eukaryota</taxon>
        <taxon>Viridiplantae</taxon>
        <taxon>Streptophyta</taxon>
        <taxon>Embryophyta</taxon>
        <taxon>Tracheophyta</taxon>
        <taxon>Spermatophyta</taxon>
        <taxon>Magnoliopsida</taxon>
        <taxon>eudicotyledons</taxon>
        <taxon>Gunneridae</taxon>
        <taxon>Pentapetalae</taxon>
        <taxon>asterids</taxon>
        <taxon>campanulids</taxon>
        <taxon>Asterales</taxon>
        <taxon>Asteraceae</taxon>
        <taxon>Asteroideae</taxon>
        <taxon>Anthemideae</taxon>
        <taxon>Anthemidinae</taxon>
        <taxon>Tanacetum</taxon>
    </lineage>
</organism>
<reference evidence="1" key="1">
    <citation type="journal article" date="2019" name="Sci. Rep.">
        <title>Draft genome of Tanacetum cinerariifolium, the natural source of mosquito coil.</title>
        <authorList>
            <person name="Yamashiro T."/>
            <person name="Shiraishi A."/>
            <person name="Satake H."/>
            <person name="Nakayama K."/>
        </authorList>
    </citation>
    <scope>NUCLEOTIDE SEQUENCE</scope>
</reference>
<evidence type="ECO:0000313" key="1">
    <source>
        <dbReference type="EMBL" id="GFD22042.1"/>
    </source>
</evidence>